<organism evidence="3 4">
    <name type="scientific">Adineta steineri</name>
    <dbReference type="NCBI Taxonomy" id="433720"/>
    <lineage>
        <taxon>Eukaryota</taxon>
        <taxon>Metazoa</taxon>
        <taxon>Spiralia</taxon>
        <taxon>Gnathifera</taxon>
        <taxon>Rotifera</taxon>
        <taxon>Eurotatoria</taxon>
        <taxon>Bdelloidea</taxon>
        <taxon>Adinetida</taxon>
        <taxon>Adinetidae</taxon>
        <taxon>Adineta</taxon>
    </lineage>
</organism>
<sequence length="360" mass="41616">QKELERIAGLRDECLGQAWPRENLPPKTTKHKNRQTNNDNNSTLLQFKSQSALDITVRPPSATMSQRTGNKKKRPTTTQNRKAPRSRSAMNVSESNNVLKINYNQWLLPETEVYLHGNKEQSTSGTENEQQTEVVTSVTEKIPTPYDEVKAYLKKNSLVAKALTIFDVLYPTSVTVKEPRHIQVIDRYVLSKVWDDILPLAYGSYAGKLRLVNHYAVDLEKYENKLKELLVNYHIFTSKFIWKHLSIEDKRKLGPHIYWVSLSNDEQNKFEKGIPKDEHTSESALESYAWRKLTDAQQTNLLEKPIVYQDKNQAFLKTVLKEARAESAYSAVTRMDTEIHRAIKFLQISTDLRQLQKRAD</sequence>
<name>A0A820ASP3_9BILA</name>
<feature type="compositionally biased region" description="Polar residues" evidence="2">
    <location>
        <begin position="35"/>
        <end position="53"/>
    </location>
</feature>
<feature type="non-terminal residue" evidence="3">
    <location>
        <position position="1"/>
    </location>
</feature>
<evidence type="ECO:0000256" key="2">
    <source>
        <dbReference type="SAM" id="MobiDB-lite"/>
    </source>
</evidence>
<dbReference type="Proteomes" id="UP000663844">
    <property type="component" value="Unassembled WGS sequence"/>
</dbReference>
<protein>
    <submittedName>
        <fullName evidence="3">Uncharacterized protein</fullName>
    </submittedName>
</protein>
<accession>A0A820ASP3</accession>
<dbReference type="PANTHER" id="PTHR46785:SF1">
    <property type="entry name" value="VON WILLEBRAND FACTOR A DOMAIN-CONTAINING PROTEIN 3B"/>
    <property type="match status" value="1"/>
</dbReference>
<evidence type="ECO:0000313" key="3">
    <source>
        <dbReference type="EMBL" id="CAF4187917.1"/>
    </source>
</evidence>
<dbReference type="PANTHER" id="PTHR46785">
    <property type="entry name" value="VON WILLEBRAND FACTOR A DOMAIN-CONTAINING PROTEIN 3B"/>
    <property type="match status" value="1"/>
</dbReference>
<proteinExistence type="predicted"/>
<gene>
    <name evidence="3" type="ORF">OXD698_LOCUS40116</name>
</gene>
<feature type="coiled-coil region" evidence="1">
    <location>
        <begin position="212"/>
        <end position="239"/>
    </location>
</feature>
<evidence type="ECO:0000256" key="1">
    <source>
        <dbReference type="SAM" id="Coils"/>
    </source>
</evidence>
<feature type="non-terminal residue" evidence="3">
    <location>
        <position position="360"/>
    </location>
</feature>
<reference evidence="3" key="1">
    <citation type="submission" date="2021-02" db="EMBL/GenBank/DDBJ databases">
        <authorList>
            <person name="Nowell W R."/>
        </authorList>
    </citation>
    <scope>NUCLEOTIDE SEQUENCE</scope>
</reference>
<feature type="region of interest" description="Disordered" evidence="2">
    <location>
        <begin position="17"/>
        <end position="93"/>
    </location>
</feature>
<dbReference type="EMBL" id="CAJOAZ010008612">
    <property type="protein sequence ID" value="CAF4187917.1"/>
    <property type="molecule type" value="Genomic_DNA"/>
</dbReference>
<evidence type="ECO:0000313" key="4">
    <source>
        <dbReference type="Proteomes" id="UP000663844"/>
    </source>
</evidence>
<comment type="caution">
    <text evidence="3">The sequence shown here is derived from an EMBL/GenBank/DDBJ whole genome shotgun (WGS) entry which is preliminary data.</text>
</comment>
<keyword evidence="1" id="KW-0175">Coiled coil</keyword>
<dbReference type="AlphaFoldDB" id="A0A820ASP3"/>